<comment type="similarity">
    <text evidence="1 4">Belongs to the inositol phosphokinase (IPK) family.</text>
</comment>
<dbReference type="STRING" id="655863.F0X6Z8"/>
<feature type="compositionally biased region" description="Basic and acidic residues" evidence="5">
    <location>
        <begin position="208"/>
        <end position="222"/>
    </location>
</feature>
<dbReference type="GO" id="GO:0005737">
    <property type="term" value="C:cytoplasm"/>
    <property type="evidence" value="ECO:0007669"/>
    <property type="project" value="TreeGrafter"/>
</dbReference>
<organism evidence="7">
    <name type="scientific">Grosmannia clavigera (strain kw1407 / UAMH 11150)</name>
    <name type="common">Blue stain fungus</name>
    <name type="synonym">Graphiocladiella clavigera</name>
    <dbReference type="NCBI Taxonomy" id="655863"/>
    <lineage>
        <taxon>Eukaryota</taxon>
        <taxon>Fungi</taxon>
        <taxon>Dikarya</taxon>
        <taxon>Ascomycota</taxon>
        <taxon>Pezizomycotina</taxon>
        <taxon>Sordariomycetes</taxon>
        <taxon>Sordariomycetidae</taxon>
        <taxon>Ophiostomatales</taxon>
        <taxon>Ophiostomataceae</taxon>
        <taxon>Leptographium</taxon>
    </lineage>
</organism>
<proteinExistence type="inferred from homology"/>
<keyword evidence="2 4" id="KW-0808">Transferase</keyword>
<dbReference type="PANTHER" id="PTHR12400:SF21">
    <property type="entry name" value="KINASE"/>
    <property type="match status" value="1"/>
</dbReference>
<feature type="region of interest" description="Disordered" evidence="5">
    <location>
        <begin position="743"/>
        <end position="850"/>
    </location>
</feature>
<dbReference type="InParanoid" id="F0X6Z8"/>
<feature type="compositionally biased region" description="Polar residues" evidence="5">
    <location>
        <begin position="262"/>
        <end position="280"/>
    </location>
</feature>
<feature type="region of interest" description="Disordered" evidence="5">
    <location>
        <begin position="101"/>
        <end position="121"/>
    </location>
</feature>
<gene>
    <name evidence="6" type="ORF">CMQ_6731</name>
</gene>
<protein>
    <recommendedName>
        <fullName evidence="4">Kinase</fullName>
        <ecNumber evidence="4">2.7.-.-</ecNumber>
    </recommendedName>
</protein>
<dbReference type="EC" id="2.7.-.-" evidence="4"/>
<keyword evidence="7" id="KW-1185">Reference proteome</keyword>
<feature type="region of interest" description="Disordered" evidence="5">
    <location>
        <begin position="1"/>
        <end position="88"/>
    </location>
</feature>
<feature type="region of interest" description="Disordered" evidence="5">
    <location>
        <begin position="262"/>
        <end position="284"/>
    </location>
</feature>
<dbReference type="RefSeq" id="XP_014175892.1">
    <property type="nucleotide sequence ID" value="XM_014320417.1"/>
</dbReference>
<feature type="compositionally biased region" description="Polar residues" evidence="5">
    <location>
        <begin position="29"/>
        <end position="59"/>
    </location>
</feature>
<dbReference type="EMBL" id="GL629729">
    <property type="protein sequence ID" value="EFX06410.1"/>
    <property type="molecule type" value="Genomic_DNA"/>
</dbReference>
<dbReference type="InterPro" id="IPR038286">
    <property type="entry name" value="IPK_sf"/>
</dbReference>
<evidence type="ECO:0000256" key="4">
    <source>
        <dbReference type="RuleBase" id="RU363090"/>
    </source>
</evidence>
<dbReference type="Gene3D" id="3.30.470.160">
    <property type="entry name" value="Inositol polyphosphate kinase"/>
    <property type="match status" value="1"/>
</dbReference>
<feature type="compositionally biased region" description="Acidic residues" evidence="5">
    <location>
        <begin position="228"/>
        <end position="237"/>
    </location>
</feature>
<evidence type="ECO:0000313" key="6">
    <source>
        <dbReference type="EMBL" id="EFX06410.1"/>
    </source>
</evidence>
<dbReference type="GO" id="GO:0046854">
    <property type="term" value="P:phosphatidylinositol phosphate biosynthetic process"/>
    <property type="evidence" value="ECO:0007669"/>
    <property type="project" value="TreeGrafter"/>
</dbReference>
<feature type="compositionally biased region" description="Polar residues" evidence="5">
    <location>
        <begin position="769"/>
        <end position="793"/>
    </location>
</feature>
<dbReference type="GeneID" id="25980197"/>
<accession>F0X6Z8</accession>
<feature type="compositionally biased region" description="Low complexity" evidence="5">
    <location>
        <begin position="10"/>
        <end position="25"/>
    </location>
</feature>
<dbReference type="Proteomes" id="UP000007796">
    <property type="component" value="Unassembled WGS sequence"/>
</dbReference>
<dbReference type="HOGENOM" id="CLU_001850_1_0_1"/>
<dbReference type="AlphaFoldDB" id="F0X6Z8"/>
<feature type="region of interest" description="Disordered" evidence="5">
    <location>
        <begin position="537"/>
        <end position="558"/>
    </location>
</feature>
<evidence type="ECO:0000256" key="5">
    <source>
        <dbReference type="SAM" id="MobiDB-lite"/>
    </source>
</evidence>
<dbReference type="PANTHER" id="PTHR12400">
    <property type="entry name" value="INOSITOL POLYPHOSPHATE KINASE"/>
    <property type="match status" value="1"/>
</dbReference>
<feature type="compositionally biased region" description="Basic and acidic residues" evidence="5">
    <location>
        <begin position="713"/>
        <end position="723"/>
    </location>
</feature>
<evidence type="ECO:0000256" key="3">
    <source>
        <dbReference type="ARBA" id="ARBA00022777"/>
    </source>
</evidence>
<feature type="region of interest" description="Disordered" evidence="5">
    <location>
        <begin position="625"/>
        <end position="646"/>
    </location>
</feature>
<feature type="region of interest" description="Disordered" evidence="5">
    <location>
        <begin position="695"/>
        <end position="723"/>
    </location>
</feature>
<feature type="region of interest" description="Disordered" evidence="5">
    <location>
        <begin position="155"/>
        <end position="240"/>
    </location>
</feature>
<dbReference type="GO" id="GO:0000824">
    <property type="term" value="F:inositol-1,4,5,6-tetrakisphosphate 3-kinase activity"/>
    <property type="evidence" value="ECO:0007669"/>
    <property type="project" value="TreeGrafter"/>
</dbReference>
<evidence type="ECO:0000256" key="1">
    <source>
        <dbReference type="ARBA" id="ARBA00007374"/>
    </source>
</evidence>
<dbReference type="Pfam" id="PF03770">
    <property type="entry name" value="IPK"/>
    <property type="match status" value="1"/>
</dbReference>
<feature type="compositionally biased region" description="Low complexity" evidence="5">
    <location>
        <begin position="743"/>
        <end position="758"/>
    </location>
</feature>
<feature type="compositionally biased region" description="Basic residues" evidence="5">
    <location>
        <begin position="695"/>
        <end position="712"/>
    </location>
</feature>
<feature type="compositionally biased region" description="Low complexity" evidence="5">
    <location>
        <begin position="77"/>
        <end position="88"/>
    </location>
</feature>
<dbReference type="GO" id="GO:0008440">
    <property type="term" value="F:inositol-1,4,5-trisphosphate 3-kinase activity"/>
    <property type="evidence" value="ECO:0007669"/>
    <property type="project" value="TreeGrafter"/>
</dbReference>
<dbReference type="SUPFAM" id="SSF56104">
    <property type="entry name" value="SAICAR synthase-like"/>
    <property type="match status" value="1"/>
</dbReference>
<name>F0X6Z8_GROCL</name>
<reference evidence="6 7" key="1">
    <citation type="journal article" date="2011" name="Proc. Natl. Acad. Sci. U.S.A.">
        <title>Genome and transcriptome analyses of the mountain pine beetle-fungal symbiont Grosmannia clavigera, a lodgepole pine pathogen.</title>
        <authorList>
            <person name="DiGuistini S."/>
            <person name="Wang Y."/>
            <person name="Liao N.Y."/>
            <person name="Taylor G."/>
            <person name="Tanguay P."/>
            <person name="Feau N."/>
            <person name="Henrissat B."/>
            <person name="Chan S.K."/>
            <person name="Hesse-Orce U."/>
            <person name="Alamouti S.M."/>
            <person name="Tsui C.K.M."/>
            <person name="Docking R.T."/>
            <person name="Levasseur A."/>
            <person name="Haridas S."/>
            <person name="Robertson G."/>
            <person name="Birol I."/>
            <person name="Holt R.A."/>
            <person name="Marra M.A."/>
            <person name="Hamelin R.C."/>
            <person name="Hirst M."/>
            <person name="Jones S.J.M."/>
            <person name="Bohlmann J."/>
            <person name="Breuil C."/>
        </authorList>
    </citation>
    <scope>NUCLEOTIDE SEQUENCE [LARGE SCALE GENOMIC DNA]</scope>
    <source>
        <strain evidence="7">kw1407 / UAMH 11150</strain>
    </source>
</reference>
<sequence>MATARQPTNGSSSSSSGRYSGSSVGETGHSGQPLQQGVQGEQNGDSIDCSGQSHETAQCHQPGVDPLIPTRSVLPMSSQASSSSTATTAVEIPSANFVARLHHPHQSGINAKQAPSSQPDHKVIFSVPAPALERSSGRGYFGGGAPLDDTMARDLFGAAEHSDGSVATPSADDSWQPTDYQKADARRNSHAVAGLPAGPTSHPQTTGHHADGRRDSDDKSDGSADTAVEAEDGEDSGEEKISSALFVPHQSVEVDALPTPLRGSSSCASLNSTAPSVSTRKSSRDNFHDWHPAEHANHMSPEELSLEEYGRTPRPALRDHQFAIKEQLRQGTQTGLISVGIDSSKGSAQPSRPASQYFEETVQEPEPILHQPLDAIELIPYKHQVGGHTTLWRFSKRAVCKQLTNRENEFYETIERYHRDLLPFLPRYIGVLNVTLHKQPRRRSTFKRDDNAATDRKQISELSTQIKASGGSGSSLAQDETRVISQSLQASQTQVPTVTFIDNQHILPRHLLQPAIGTTGVPKYLFGDYSMEQAETPSHLQSVNDEGPHGSVRSGQSSAMMQRPVLEERHANSWGATMVNKRLRNEVFNDAFLKQPVDVQKYQKASTRAIPRKALQHILRQANSETSLTVQREDKESTDAPPASGLSQALLLQDKGDLGVVDHMDEEVIIDGDAPEDVTGTSAPEAHVVADQLRPRHKRRRYSGTGLRRRPRNVSDPRGDLKYYEGPDEAAYKADIEDMTAINTNTNTNTSRSSFTTSVEATPGEQSPEIDQTAQDWTATDGSNNVSTSSTTPALAIKKNPLRSRGHNDATPTAVTPYRAPTASAMSPTPAFRKIPRPVNPKEAQRQTGSRQEFFLLLEDLTAGMKRPCIMDLKMGTRQYGVDATPKKQLSQQRKCATTTSRELGVRVCGMQVWDVSKQCYLFRDKYYGRNVKAGQEFRDVLRRFLCDGKDSRSVLRHIPNMLHKLGQLEAIVQRLRGYRFYAASLLVFYDGDQTEPTDEMTEDEMAVEDSTDFFTDTEDMREELVRRRRHHHRNRRNIDFKMADFANSVTAADLAKDRPCPPQHPADVDRGFLRGLRTLQLYLRQIQRDVRTELGLACQLREMDVGELSLEDSADENDEDGLVSA</sequence>
<feature type="compositionally biased region" description="Low complexity" evidence="5">
    <location>
        <begin position="820"/>
        <end position="831"/>
    </location>
</feature>
<keyword evidence="3 4" id="KW-0418">Kinase</keyword>
<dbReference type="GO" id="GO:0032958">
    <property type="term" value="P:inositol phosphate biosynthetic process"/>
    <property type="evidence" value="ECO:0007669"/>
    <property type="project" value="InterPro"/>
</dbReference>
<feature type="compositionally biased region" description="Polar residues" evidence="5">
    <location>
        <begin position="107"/>
        <end position="118"/>
    </location>
</feature>
<evidence type="ECO:0000313" key="7">
    <source>
        <dbReference type="Proteomes" id="UP000007796"/>
    </source>
</evidence>
<feature type="compositionally biased region" description="Polar residues" evidence="5">
    <location>
        <begin position="165"/>
        <end position="179"/>
    </location>
</feature>
<dbReference type="FunCoup" id="F0X6Z8">
    <property type="interactions" value="169"/>
</dbReference>
<dbReference type="eggNOG" id="KOG1620">
    <property type="taxonomic scope" value="Eukaryota"/>
</dbReference>
<dbReference type="GO" id="GO:0005634">
    <property type="term" value="C:nucleus"/>
    <property type="evidence" value="ECO:0007669"/>
    <property type="project" value="TreeGrafter"/>
</dbReference>
<dbReference type="InterPro" id="IPR005522">
    <property type="entry name" value="IPK"/>
</dbReference>
<evidence type="ECO:0000256" key="2">
    <source>
        <dbReference type="ARBA" id="ARBA00022679"/>
    </source>
</evidence>
<dbReference type="OrthoDB" id="2573163at2759"/>